<dbReference type="GO" id="GO:0000209">
    <property type="term" value="P:protein polyubiquitination"/>
    <property type="evidence" value="ECO:0007669"/>
    <property type="project" value="TreeGrafter"/>
</dbReference>
<dbReference type="AlphaFoldDB" id="A0A9W8GKQ1"/>
<keyword evidence="1 3" id="KW-0853">WD repeat</keyword>
<dbReference type="PROSITE" id="PS50294">
    <property type="entry name" value="WD_REPEATS_REGION"/>
    <property type="match status" value="2"/>
</dbReference>
<dbReference type="SMART" id="SM00320">
    <property type="entry name" value="WD40"/>
    <property type="match status" value="5"/>
</dbReference>
<gene>
    <name evidence="5" type="primary">ERCC8</name>
    <name evidence="5" type="ORF">IWW39_003685</name>
</gene>
<dbReference type="Pfam" id="PF00400">
    <property type="entry name" value="WD40"/>
    <property type="match status" value="3"/>
</dbReference>
<feature type="region of interest" description="Disordered" evidence="4">
    <location>
        <begin position="383"/>
        <end position="406"/>
    </location>
</feature>
<dbReference type="GO" id="GO:0006283">
    <property type="term" value="P:transcription-coupled nucleotide-excision repair"/>
    <property type="evidence" value="ECO:0007669"/>
    <property type="project" value="InterPro"/>
</dbReference>
<dbReference type="PANTHER" id="PTHR46202">
    <property type="entry name" value="DNA EXCISION REPAIR PROTEIN ERCC-8"/>
    <property type="match status" value="1"/>
</dbReference>
<evidence type="ECO:0000313" key="5">
    <source>
        <dbReference type="EMBL" id="KAJ2686341.1"/>
    </source>
</evidence>
<dbReference type="InterPro" id="IPR001680">
    <property type="entry name" value="WD40_rpt"/>
</dbReference>
<feature type="repeat" description="WD" evidence="3">
    <location>
        <begin position="39"/>
        <end position="81"/>
    </location>
</feature>
<dbReference type="GO" id="GO:0000109">
    <property type="term" value="C:nucleotide-excision repair complex"/>
    <property type="evidence" value="ECO:0007669"/>
    <property type="project" value="TreeGrafter"/>
</dbReference>
<reference evidence="5" key="1">
    <citation type="submission" date="2022-07" db="EMBL/GenBank/DDBJ databases">
        <title>Phylogenomic reconstructions and comparative analyses of Kickxellomycotina fungi.</title>
        <authorList>
            <person name="Reynolds N.K."/>
            <person name="Stajich J.E."/>
            <person name="Barry K."/>
            <person name="Grigoriev I.V."/>
            <person name="Crous P."/>
            <person name="Smith M.E."/>
        </authorList>
    </citation>
    <scope>NUCLEOTIDE SEQUENCE</scope>
    <source>
        <strain evidence="5">CBS 109367</strain>
    </source>
</reference>
<dbReference type="PROSITE" id="PS00678">
    <property type="entry name" value="WD_REPEATS_1"/>
    <property type="match status" value="1"/>
</dbReference>
<evidence type="ECO:0000256" key="2">
    <source>
        <dbReference type="ARBA" id="ARBA00022737"/>
    </source>
</evidence>
<dbReference type="EMBL" id="JANBTX010000112">
    <property type="protein sequence ID" value="KAJ2686341.1"/>
    <property type="molecule type" value="Genomic_DNA"/>
</dbReference>
<feature type="repeat" description="WD" evidence="3">
    <location>
        <begin position="183"/>
        <end position="218"/>
    </location>
</feature>
<feature type="repeat" description="WD" evidence="3">
    <location>
        <begin position="97"/>
        <end position="133"/>
    </location>
</feature>
<dbReference type="PROSITE" id="PS50082">
    <property type="entry name" value="WD_REPEATS_2"/>
    <property type="match status" value="4"/>
</dbReference>
<protein>
    <submittedName>
        <fullName evidence="5">DNA excision repair protein ERCC-8</fullName>
    </submittedName>
</protein>
<keyword evidence="2" id="KW-0677">Repeat</keyword>
<feature type="region of interest" description="Disordered" evidence="4">
    <location>
        <begin position="1"/>
        <end position="20"/>
    </location>
</feature>
<feature type="compositionally biased region" description="Basic and acidic residues" evidence="4">
    <location>
        <begin position="383"/>
        <end position="392"/>
    </location>
</feature>
<dbReference type="InterPro" id="IPR015943">
    <property type="entry name" value="WD40/YVTN_repeat-like_dom_sf"/>
</dbReference>
<dbReference type="InterPro" id="IPR042238">
    <property type="entry name" value="Rad28/ERCC8/Ckn1/ATCSA-1"/>
</dbReference>
<dbReference type="PANTHER" id="PTHR46202:SF1">
    <property type="entry name" value="DNA EXCISION REPAIR PROTEIN ERCC-8"/>
    <property type="match status" value="1"/>
</dbReference>
<evidence type="ECO:0000256" key="4">
    <source>
        <dbReference type="SAM" id="MobiDB-lite"/>
    </source>
</evidence>
<accession>A0A9W8GKQ1</accession>
<evidence type="ECO:0000313" key="6">
    <source>
        <dbReference type="Proteomes" id="UP001151516"/>
    </source>
</evidence>
<dbReference type="Gene3D" id="2.130.10.10">
    <property type="entry name" value="YVTN repeat-like/Quinoprotein amine dehydrogenase"/>
    <property type="match status" value="1"/>
</dbReference>
<evidence type="ECO:0000256" key="1">
    <source>
        <dbReference type="ARBA" id="ARBA00022574"/>
    </source>
</evidence>
<name>A0A9W8GKQ1_9FUNG</name>
<organism evidence="5 6">
    <name type="scientific">Coemansia spiralis</name>
    <dbReference type="NCBI Taxonomy" id="417178"/>
    <lineage>
        <taxon>Eukaryota</taxon>
        <taxon>Fungi</taxon>
        <taxon>Fungi incertae sedis</taxon>
        <taxon>Zoopagomycota</taxon>
        <taxon>Kickxellomycotina</taxon>
        <taxon>Kickxellomycetes</taxon>
        <taxon>Kickxellales</taxon>
        <taxon>Kickxellaceae</taxon>
        <taxon>Coemansia</taxon>
    </lineage>
</organism>
<feature type="compositionally biased region" description="Low complexity" evidence="4">
    <location>
        <begin position="8"/>
        <end position="20"/>
    </location>
</feature>
<dbReference type="GO" id="GO:0043161">
    <property type="term" value="P:proteasome-mediated ubiquitin-dependent protein catabolic process"/>
    <property type="evidence" value="ECO:0007669"/>
    <property type="project" value="TreeGrafter"/>
</dbReference>
<keyword evidence="6" id="KW-1185">Reference proteome</keyword>
<dbReference type="OrthoDB" id="361494at2759"/>
<dbReference type="GO" id="GO:0031464">
    <property type="term" value="C:Cul4A-RING E3 ubiquitin ligase complex"/>
    <property type="evidence" value="ECO:0007669"/>
    <property type="project" value="TreeGrafter"/>
</dbReference>
<dbReference type="InterPro" id="IPR019775">
    <property type="entry name" value="WD40_repeat_CS"/>
</dbReference>
<dbReference type="SUPFAM" id="SSF50978">
    <property type="entry name" value="WD40 repeat-like"/>
    <property type="match status" value="1"/>
</dbReference>
<feature type="compositionally biased region" description="Acidic residues" evidence="4">
    <location>
        <begin position="394"/>
        <end position="406"/>
    </location>
</feature>
<proteinExistence type="predicted"/>
<dbReference type="InterPro" id="IPR036322">
    <property type="entry name" value="WD40_repeat_dom_sf"/>
</dbReference>
<evidence type="ECO:0000256" key="3">
    <source>
        <dbReference type="PROSITE-ProRule" id="PRU00221"/>
    </source>
</evidence>
<feature type="repeat" description="WD" evidence="3">
    <location>
        <begin position="342"/>
        <end position="373"/>
    </location>
</feature>
<dbReference type="Proteomes" id="UP001151516">
    <property type="component" value="Unassembled WGS sequence"/>
</dbReference>
<sequence length="406" mass="43349">MNQLVRNRATGASTPSASRRAATEMVLGTMALAETKRMARTHSAAVHSLAIDNAEHRYMLSAGADISIQLYDLNSFEQTPTCARQVAPTSQIAANAASTHTSLISSIAWYPLDKGMFTTSSFDHTLRVWDAQSMAEACQFDLDSRVLSHCMSVTGEHALIAATNESAYIRLCDLRSGSSAQTLLAHHSGSMAAAWSPKQPFVLASGGIDGALCMWDIRRADSQLCSFGHSADSKAGPSESSESSAIGGSIGSVLFTGDGDRVISMASSGKVSVWNTASPETPLVECQLDAPKRGKVPSGARQMALTTATTRRTADYEMLFCPSGDNSIAAIDIAKGKQVISLDSHFAPVLCTTWRPEYLELYSGGADGNVLVWCPPAAEELSEEQKKIRQDTWSDSDDGDNAEEHT</sequence>
<comment type="caution">
    <text evidence="5">The sequence shown here is derived from an EMBL/GenBank/DDBJ whole genome shotgun (WGS) entry which is preliminary data.</text>
</comment>